<dbReference type="HOGENOM" id="CLU_3168364_0_0_10"/>
<dbReference type="eggNOG" id="ENOG5032QH8">
    <property type="taxonomic scope" value="Bacteria"/>
</dbReference>
<protein>
    <submittedName>
        <fullName evidence="1">Uncharacterized protein</fullName>
    </submittedName>
</protein>
<accession>A6H1L2</accession>
<dbReference type="EnsemblBacteria" id="CAL44236">
    <property type="protein sequence ID" value="CAL44236"/>
    <property type="gene ID" value="FP2175"/>
</dbReference>
<dbReference type="Proteomes" id="UP000006394">
    <property type="component" value="Chromosome"/>
</dbReference>
<evidence type="ECO:0000313" key="2">
    <source>
        <dbReference type="Proteomes" id="UP000006394"/>
    </source>
</evidence>
<evidence type="ECO:0000313" key="1">
    <source>
        <dbReference type="EMBL" id="CAL44236.1"/>
    </source>
</evidence>
<proteinExistence type="predicted"/>
<dbReference type="AlphaFoldDB" id="A6H1L2"/>
<sequence length="47" mass="5392">MVAIIVNSYVDKDGKEISPETVKTILTPSRTEKRPKPHKRIDIDKML</sequence>
<name>A6H1L2_FLAPJ</name>
<reference evidence="1 2" key="1">
    <citation type="journal article" date="2007" name="Nat. Biotechnol.">
        <title>Complete genome sequence of the fish pathogen Flavobacterium psychrophilum.</title>
        <authorList>
            <person name="Duchaud E."/>
            <person name="Boussaha M."/>
            <person name="Loux V."/>
            <person name="Bernardet J.F."/>
            <person name="Michel C."/>
            <person name="Kerouault B."/>
            <person name="Mondot S."/>
            <person name="Nicolas P."/>
            <person name="Bossy R."/>
            <person name="Caron C."/>
            <person name="Bessieres P."/>
            <person name="Gibrat J.F."/>
            <person name="Claverol S."/>
            <person name="Dumetz F."/>
            <person name="Le Henaff M."/>
            <person name="Benmansour A."/>
        </authorList>
    </citation>
    <scope>NUCLEOTIDE SEQUENCE [LARGE SCALE GENOMIC DNA]</scope>
    <source>
        <strain evidence="2">ATCC 49511 / DSM 21280 / CIP 103535 / JIP02/86</strain>
    </source>
</reference>
<dbReference type="KEGG" id="fps:FP2175"/>
<dbReference type="EMBL" id="AM398681">
    <property type="protein sequence ID" value="CAL44236.1"/>
    <property type="molecule type" value="Genomic_DNA"/>
</dbReference>
<gene>
    <name evidence="1" type="ordered locus">FP2175</name>
</gene>
<organism evidence="1 2">
    <name type="scientific">Flavobacterium psychrophilum (strain ATCC 49511 / DSM 21280 / CIP 103535 / JIP02/86)</name>
    <dbReference type="NCBI Taxonomy" id="402612"/>
    <lineage>
        <taxon>Bacteria</taxon>
        <taxon>Pseudomonadati</taxon>
        <taxon>Bacteroidota</taxon>
        <taxon>Flavobacteriia</taxon>
        <taxon>Flavobacteriales</taxon>
        <taxon>Flavobacteriaceae</taxon>
        <taxon>Flavobacterium</taxon>
    </lineage>
</organism>
<keyword evidence="2" id="KW-1185">Reference proteome</keyword>
<dbReference type="OrthoDB" id="653061at2"/>